<dbReference type="OrthoDB" id="4080914at2759"/>
<accession>A0A8J5QMP9</accession>
<dbReference type="Proteomes" id="UP000694255">
    <property type="component" value="Unassembled WGS sequence"/>
</dbReference>
<name>A0A8J5QMP9_9ASCO</name>
<protein>
    <submittedName>
        <fullName evidence="1">Uncharacterized protein</fullName>
    </submittedName>
</protein>
<dbReference type="EMBL" id="JAGSYN010000097">
    <property type="protein sequence ID" value="KAG7664344.1"/>
    <property type="molecule type" value="Genomic_DNA"/>
</dbReference>
<reference evidence="1 2" key="1">
    <citation type="journal article" date="2021" name="DNA Res.">
        <title>Genome analysis of Candida subhashii reveals its hybrid nature and dual mitochondrial genome conformations.</title>
        <authorList>
            <person name="Mixao V."/>
            <person name="Hegedusova E."/>
            <person name="Saus E."/>
            <person name="Pryszcz L.P."/>
            <person name="Cillingova A."/>
            <person name="Nosek J."/>
            <person name="Gabaldon T."/>
        </authorList>
    </citation>
    <scope>NUCLEOTIDE SEQUENCE [LARGE SCALE GENOMIC DNA]</scope>
    <source>
        <strain evidence="1 2">CBS 10753</strain>
    </source>
</reference>
<dbReference type="AlphaFoldDB" id="A0A8J5QMP9"/>
<organism evidence="1 2">
    <name type="scientific">[Candida] subhashii</name>
    <dbReference type="NCBI Taxonomy" id="561895"/>
    <lineage>
        <taxon>Eukaryota</taxon>
        <taxon>Fungi</taxon>
        <taxon>Dikarya</taxon>
        <taxon>Ascomycota</taxon>
        <taxon>Saccharomycotina</taxon>
        <taxon>Pichiomycetes</taxon>
        <taxon>Debaryomycetaceae</taxon>
        <taxon>Spathaspora</taxon>
    </lineage>
</organism>
<dbReference type="RefSeq" id="XP_049264576.1">
    <property type="nucleotide sequence ID" value="XM_049405844.1"/>
</dbReference>
<gene>
    <name evidence="1" type="ORF">J8A68_002126</name>
</gene>
<evidence type="ECO:0000313" key="1">
    <source>
        <dbReference type="EMBL" id="KAG7664344.1"/>
    </source>
</evidence>
<proteinExistence type="predicted"/>
<comment type="caution">
    <text evidence="1">The sequence shown here is derived from an EMBL/GenBank/DDBJ whole genome shotgun (WGS) entry which is preliminary data.</text>
</comment>
<evidence type="ECO:0000313" key="2">
    <source>
        <dbReference type="Proteomes" id="UP000694255"/>
    </source>
</evidence>
<sequence length="209" mass="24531">MEKTYDDLSAISALVQSLTQQLSESSDQVAKLEKIARELVPDYDKLIAAEALTTTNEPEEEVILSPEEQDEIIIKKLEQQRLNILMEIQKEDFLSEKLQELIDQNQTILESIKEYLENKDHIHKEEEEQIQRAYDHYVHNKIQPIIDQLDSNLFDLYTGIHKVQSMLDKEFTNRESITNTLESQEYQETLDSTINKLNEIFTIRKSIEF</sequence>
<dbReference type="GeneID" id="73468927"/>
<keyword evidence="2" id="KW-1185">Reference proteome</keyword>